<accession>X1AF31</accession>
<dbReference type="EMBL" id="BART01004242">
    <property type="protein sequence ID" value="GAG68412.1"/>
    <property type="molecule type" value="Genomic_DNA"/>
</dbReference>
<sequence>MPYLISFAKWPSHKTAEVMKKAIEAFKKFPEDESLGEGLVSGNGIKVTEEGVRSISVTKVSKGKLEENYLRGQAIGNLYALGIDGFEYTLEVWSTLEEAYGSIGQKPPE</sequence>
<gene>
    <name evidence="1" type="ORF">S01H4_10846</name>
</gene>
<reference evidence="1" key="1">
    <citation type="journal article" date="2014" name="Front. Microbiol.">
        <title>High frequency of phylogenetically diverse reductive dehalogenase-homologous genes in deep subseafloor sedimentary metagenomes.</title>
        <authorList>
            <person name="Kawai M."/>
            <person name="Futagami T."/>
            <person name="Toyoda A."/>
            <person name="Takaki Y."/>
            <person name="Nishi S."/>
            <person name="Hori S."/>
            <person name="Arai W."/>
            <person name="Tsubouchi T."/>
            <person name="Morono Y."/>
            <person name="Uchiyama I."/>
            <person name="Ito T."/>
            <person name="Fujiyama A."/>
            <person name="Inagaki F."/>
            <person name="Takami H."/>
        </authorList>
    </citation>
    <scope>NUCLEOTIDE SEQUENCE</scope>
    <source>
        <strain evidence="1">Expedition CK06-06</strain>
    </source>
</reference>
<evidence type="ECO:0000313" key="1">
    <source>
        <dbReference type="EMBL" id="GAG68412.1"/>
    </source>
</evidence>
<organism evidence="1">
    <name type="scientific">marine sediment metagenome</name>
    <dbReference type="NCBI Taxonomy" id="412755"/>
    <lineage>
        <taxon>unclassified sequences</taxon>
        <taxon>metagenomes</taxon>
        <taxon>ecological metagenomes</taxon>
    </lineage>
</organism>
<name>X1AF31_9ZZZZ</name>
<comment type="caution">
    <text evidence="1">The sequence shown here is derived from an EMBL/GenBank/DDBJ whole genome shotgun (WGS) entry which is preliminary data.</text>
</comment>
<dbReference type="AlphaFoldDB" id="X1AF31"/>
<proteinExistence type="predicted"/>
<protein>
    <submittedName>
        <fullName evidence="1">Uncharacterized protein</fullName>
    </submittedName>
</protein>